<dbReference type="SUPFAM" id="SSF46894">
    <property type="entry name" value="C-terminal effector domain of the bipartite response regulators"/>
    <property type="match status" value="1"/>
</dbReference>
<protein>
    <recommendedName>
        <fullName evidence="5">HTH luxR-type domain-containing protein</fullName>
    </recommendedName>
</protein>
<comment type="caution">
    <text evidence="6">The sequence shown here is derived from an EMBL/GenBank/DDBJ whole genome shotgun (WGS) entry which is preliminary data.</text>
</comment>
<dbReference type="SUPFAM" id="SSF48452">
    <property type="entry name" value="TPR-like"/>
    <property type="match status" value="1"/>
</dbReference>
<dbReference type="GO" id="GO:0006355">
    <property type="term" value="P:regulation of DNA-templated transcription"/>
    <property type="evidence" value="ECO:0007669"/>
    <property type="project" value="InterPro"/>
</dbReference>
<feature type="non-terminal residue" evidence="6">
    <location>
        <position position="1"/>
    </location>
</feature>
<evidence type="ECO:0000313" key="6">
    <source>
        <dbReference type="EMBL" id="MPV87252.1"/>
    </source>
</evidence>
<keyword evidence="7" id="KW-1185">Reference proteome</keyword>
<organism evidence="6 7">
    <name type="scientific">Georgenia ruanii</name>
    <dbReference type="NCBI Taxonomy" id="348442"/>
    <lineage>
        <taxon>Bacteria</taxon>
        <taxon>Bacillati</taxon>
        <taxon>Actinomycetota</taxon>
        <taxon>Actinomycetes</taxon>
        <taxon>Micrococcales</taxon>
        <taxon>Bogoriellaceae</taxon>
        <taxon>Georgenia</taxon>
    </lineage>
</organism>
<dbReference type="EMBL" id="WHPD01000242">
    <property type="protein sequence ID" value="MPV87252.1"/>
    <property type="molecule type" value="Genomic_DNA"/>
</dbReference>
<dbReference type="InterPro" id="IPR016032">
    <property type="entry name" value="Sig_transdc_resp-reg_C-effctor"/>
</dbReference>
<dbReference type="Gene3D" id="1.25.40.10">
    <property type="entry name" value="Tetratricopeptide repeat domain"/>
    <property type="match status" value="1"/>
</dbReference>
<gene>
    <name evidence="6" type="ORF">GB882_01120</name>
</gene>
<dbReference type="PANTHER" id="PTHR44688:SF16">
    <property type="entry name" value="DNA-BINDING TRANSCRIPTIONAL ACTIVATOR DEVR_DOSR"/>
    <property type="match status" value="1"/>
</dbReference>
<evidence type="ECO:0000256" key="2">
    <source>
        <dbReference type="ARBA" id="ARBA00023125"/>
    </source>
</evidence>
<dbReference type="InterPro" id="IPR059106">
    <property type="entry name" value="WHD_MalT"/>
</dbReference>
<dbReference type="CDD" id="cd06170">
    <property type="entry name" value="LuxR_C_like"/>
    <property type="match status" value="1"/>
</dbReference>
<dbReference type="PANTHER" id="PTHR44688">
    <property type="entry name" value="DNA-BINDING TRANSCRIPTIONAL ACTIVATOR DEVR_DOSR"/>
    <property type="match status" value="1"/>
</dbReference>
<dbReference type="AlphaFoldDB" id="A0A7J9URW0"/>
<sequence length="891" mass="95015">VTDPRLTIPALPHDAVDRPRLRKLLDEGVEVPLTLVSAPAGTGKTVLAASWAARRPAPTAWVTIDDNDVRDGALWLLVRAALHQHGVDAAGEPPGTGEPESTRLFLTSLATAVASRPTPVTLALDCETALPPDAAAGLELLLRRAAGRLRLLLLTRADPLLPLHRYRLEGSIDEVRMADLAFTTGEARVLLGRAGVNLSAAAMESVMARTRGWAAGLRFAALTLSRSTDQDAAARALTGERGTVADYLLAEVLDTQPPQVRATLLSTSIVDLLRPGLVEVLAGPRAQHDLDRLASDNVFLDEIPEHPGTYRLHPLFRELLRAQLAYEAPERVTALDRVAARWLAINDLPVEAVRHAMAGGAWEDGCRYAVDNLAVARLLTERPPGQLRALLADLPDEADGPHVSLVRAAQTILAHDPSGAACHLERAREVLAGAPAPPSAQLTLALVDGFRARLAGDARAALSALRGAEGLVEQVPDHTQSRDAVALLTWGKGSALLLAGRIDAAVESFTACVDRAGRGGPETGWPVIDSLGQLALIAAMRGRLQRATNLADRSLALRHRAAIPARYGPCAAEIALAWASTEAYDLRAARRHLDRAAEAVTAGDDPLPWAMFAVVTARARRARGDMEGARRVLDEAITTAPLPEWMRDRLRLELAILDIVSGEPARALRVVADVADADLVPEATLVASRARLASGAEVTDLVAIDEGATLATRVDLWLVEASRRLVQGDERAAHRALGRSLRLAAPETLRRPFYEAPADVRRLLRASGDLAGEHGWLSPGAARPSDGKRGERARQGRDARAVPGATRPGSRAPAAPSLDGGGDGPVEPLTPKELEVLGHLAGLLTTEEIAGAMFVSVNTVRTHVRNILRKLTVSRRNEAVRRARALHLIAA</sequence>
<feature type="domain" description="HTH luxR-type" evidence="5">
    <location>
        <begin position="822"/>
        <end position="887"/>
    </location>
</feature>
<dbReference type="Pfam" id="PF25873">
    <property type="entry name" value="WHD_MalT"/>
    <property type="match status" value="1"/>
</dbReference>
<evidence type="ECO:0000256" key="4">
    <source>
        <dbReference type="SAM" id="MobiDB-lite"/>
    </source>
</evidence>
<reference evidence="6 7" key="1">
    <citation type="submission" date="2019-10" db="EMBL/GenBank/DDBJ databases">
        <title>Georgenia wutianyii sp. nov. and Georgenia yuyongxinii sp. nov. isolated from plateau pika (Ochotona curzoniae) in the Qinghai-Tibet plateau of China.</title>
        <authorList>
            <person name="Tian Z."/>
        </authorList>
    </citation>
    <scope>NUCLEOTIDE SEQUENCE [LARGE SCALE GENOMIC DNA]</scope>
    <source>
        <strain evidence="6 7">JCM 15130</strain>
    </source>
</reference>
<dbReference type="Gene3D" id="1.10.10.10">
    <property type="entry name" value="Winged helix-like DNA-binding domain superfamily/Winged helix DNA-binding domain"/>
    <property type="match status" value="1"/>
</dbReference>
<keyword evidence="1" id="KW-0805">Transcription regulation</keyword>
<dbReference type="Proteomes" id="UP000429644">
    <property type="component" value="Unassembled WGS sequence"/>
</dbReference>
<accession>A0A7J9URW0</accession>
<dbReference type="Pfam" id="PF00196">
    <property type="entry name" value="GerE"/>
    <property type="match status" value="1"/>
</dbReference>
<dbReference type="PRINTS" id="PR00038">
    <property type="entry name" value="HTHLUXR"/>
</dbReference>
<dbReference type="InterPro" id="IPR027417">
    <property type="entry name" value="P-loop_NTPase"/>
</dbReference>
<keyword evidence="2" id="KW-0238">DNA-binding</keyword>
<feature type="region of interest" description="Disordered" evidence="4">
    <location>
        <begin position="774"/>
        <end position="830"/>
    </location>
</feature>
<dbReference type="InterPro" id="IPR000792">
    <property type="entry name" value="Tscrpt_reg_LuxR_C"/>
</dbReference>
<evidence type="ECO:0000313" key="7">
    <source>
        <dbReference type="Proteomes" id="UP000429644"/>
    </source>
</evidence>
<dbReference type="InterPro" id="IPR011990">
    <property type="entry name" value="TPR-like_helical_dom_sf"/>
</dbReference>
<dbReference type="GO" id="GO:0003677">
    <property type="term" value="F:DNA binding"/>
    <property type="evidence" value="ECO:0007669"/>
    <property type="project" value="UniProtKB-KW"/>
</dbReference>
<dbReference type="SMART" id="SM00421">
    <property type="entry name" value="HTH_LUXR"/>
    <property type="match status" value="1"/>
</dbReference>
<feature type="compositionally biased region" description="Basic and acidic residues" evidence="4">
    <location>
        <begin position="785"/>
        <end position="800"/>
    </location>
</feature>
<dbReference type="SUPFAM" id="SSF52540">
    <property type="entry name" value="P-loop containing nucleoside triphosphate hydrolases"/>
    <property type="match status" value="1"/>
</dbReference>
<name>A0A7J9URW0_9MICO</name>
<dbReference type="InterPro" id="IPR036388">
    <property type="entry name" value="WH-like_DNA-bd_sf"/>
</dbReference>
<evidence type="ECO:0000256" key="3">
    <source>
        <dbReference type="ARBA" id="ARBA00023163"/>
    </source>
</evidence>
<evidence type="ECO:0000256" key="1">
    <source>
        <dbReference type="ARBA" id="ARBA00023015"/>
    </source>
</evidence>
<dbReference type="PROSITE" id="PS50043">
    <property type="entry name" value="HTH_LUXR_2"/>
    <property type="match status" value="1"/>
</dbReference>
<proteinExistence type="predicted"/>
<keyword evidence="3" id="KW-0804">Transcription</keyword>
<evidence type="ECO:0000259" key="5">
    <source>
        <dbReference type="PROSITE" id="PS50043"/>
    </source>
</evidence>